<comment type="caution">
    <text evidence="3">The sequence shown here is derived from an EMBL/GenBank/DDBJ whole genome shotgun (WGS) entry which is preliminary data.</text>
</comment>
<feature type="compositionally biased region" description="Low complexity" evidence="2">
    <location>
        <begin position="177"/>
        <end position="195"/>
    </location>
</feature>
<evidence type="ECO:0000256" key="2">
    <source>
        <dbReference type="SAM" id="MobiDB-lite"/>
    </source>
</evidence>
<dbReference type="EMBL" id="JAEUBF010001336">
    <property type="protein sequence ID" value="KAH3669169.1"/>
    <property type="molecule type" value="Genomic_DNA"/>
</dbReference>
<evidence type="ECO:0000313" key="3">
    <source>
        <dbReference type="EMBL" id="KAH3669169.1"/>
    </source>
</evidence>
<feature type="region of interest" description="Disordered" evidence="2">
    <location>
        <begin position="43"/>
        <end position="63"/>
    </location>
</feature>
<proteinExistence type="predicted"/>
<evidence type="ECO:0000256" key="1">
    <source>
        <dbReference type="SAM" id="Coils"/>
    </source>
</evidence>
<dbReference type="Proteomes" id="UP000769528">
    <property type="component" value="Unassembled WGS sequence"/>
</dbReference>
<reference evidence="3" key="1">
    <citation type="journal article" date="2021" name="Open Biol.">
        <title>Shared evolutionary footprints suggest mitochondrial oxidative damage underlies multiple complex I losses in fungi.</title>
        <authorList>
            <person name="Schikora-Tamarit M.A."/>
            <person name="Marcet-Houben M."/>
            <person name="Nosek J."/>
            <person name="Gabaldon T."/>
        </authorList>
    </citation>
    <scope>NUCLEOTIDE SEQUENCE</scope>
    <source>
        <strain evidence="3">CBS6341</strain>
    </source>
</reference>
<dbReference type="GO" id="GO:0033328">
    <property type="term" value="F:peroxisome membrane targeting sequence binding"/>
    <property type="evidence" value="ECO:0007669"/>
    <property type="project" value="TreeGrafter"/>
</dbReference>
<feature type="coiled-coil region" evidence="1">
    <location>
        <begin position="70"/>
        <end position="97"/>
    </location>
</feature>
<accession>A0A9P8T855</accession>
<sequence length="334" mass="38332">MSQNKYYEDEDDLDDLDDYLDEFQDEILNKPYNEIEAEANSNVNDFNDDISSNSINENQLDNNQTDDQIQDQLKDVLNELSKESPEARQQFEHLLKEVNNIHEREQNSQLHNTNNDNNLDNNTPSNFQNTISDTLNRLKNSGAKVDESIKDEQSPDQLLLDLLTQLNLSETNEGKNDVNNNDNNDNNENNDNNNKGNDDLDLGNLLTDMLDQLVSKSILYDPLKDLSLKYPTWLTDNKDKISNDEFIKYELQYSIISDIVSKFEEDSYKDNSISHKQYISIKLEEMEAAGEPPKELAGDLSKTGIPGFQFNSSDTKDIFPKDLEKGLEENCNPQ</sequence>
<feature type="region of interest" description="Disordered" evidence="2">
    <location>
        <begin position="107"/>
        <end position="131"/>
    </location>
</feature>
<keyword evidence="1" id="KW-0175">Coiled coil</keyword>
<reference evidence="3" key="2">
    <citation type="submission" date="2021-01" db="EMBL/GenBank/DDBJ databases">
        <authorList>
            <person name="Schikora-Tamarit M.A."/>
        </authorList>
    </citation>
    <scope>NUCLEOTIDE SEQUENCE</scope>
    <source>
        <strain evidence="3">CBS6341</strain>
    </source>
</reference>
<feature type="region of interest" description="Disordered" evidence="2">
    <location>
        <begin position="171"/>
        <end position="199"/>
    </location>
</feature>
<dbReference type="Gene3D" id="1.20.120.900">
    <property type="entry name" value="Pex19, mPTS binding domain"/>
    <property type="match status" value="1"/>
</dbReference>
<gene>
    <name evidence="3" type="ORF">WICMUC_005008</name>
</gene>
<dbReference type="GO" id="GO:0005778">
    <property type="term" value="C:peroxisomal membrane"/>
    <property type="evidence" value="ECO:0007669"/>
    <property type="project" value="TreeGrafter"/>
</dbReference>
<dbReference type="AlphaFoldDB" id="A0A9P8T855"/>
<evidence type="ECO:0008006" key="5">
    <source>
        <dbReference type="Google" id="ProtNLM"/>
    </source>
</evidence>
<dbReference type="Pfam" id="PF04614">
    <property type="entry name" value="Pex19"/>
    <property type="match status" value="1"/>
</dbReference>
<dbReference type="GO" id="GO:0045046">
    <property type="term" value="P:protein import into peroxisome membrane"/>
    <property type="evidence" value="ECO:0007669"/>
    <property type="project" value="TreeGrafter"/>
</dbReference>
<dbReference type="InterPro" id="IPR038322">
    <property type="entry name" value="Pex19_C_sf"/>
</dbReference>
<evidence type="ECO:0000313" key="4">
    <source>
        <dbReference type="Proteomes" id="UP000769528"/>
    </source>
</evidence>
<organism evidence="3 4">
    <name type="scientific">Wickerhamomyces mucosus</name>
    <dbReference type="NCBI Taxonomy" id="1378264"/>
    <lineage>
        <taxon>Eukaryota</taxon>
        <taxon>Fungi</taxon>
        <taxon>Dikarya</taxon>
        <taxon>Ascomycota</taxon>
        <taxon>Saccharomycotina</taxon>
        <taxon>Saccharomycetes</taxon>
        <taxon>Phaffomycetales</taxon>
        <taxon>Wickerhamomycetaceae</taxon>
        <taxon>Wickerhamomyces</taxon>
    </lineage>
</organism>
<dbReference type="OrthoDB" id="21292at2759"/>
<dbReference type="PANTHER" id="PTHR12774">
    <property type="entry name" value="PEROXISOMAL BIOGENESIS FACTOR 19"/>
    <property type="match status" value="1"/>
</dbReference>
<keyword evidence="4" id="KW-1185">Reference proteome</keyword>
<dbReference type="PANTHER" id="PTHR12774:SF2">
    <property type="entry name" value="PEROXISOMAL BIOGENESIS FACTOR 19"/>
    <property type="match status" value="1"/>
</dbReference>
<dbReference type="InterPro" id="IPR006708">
    <property type="entry name" value="Pex19"/>
</dbReference>
<protein>
    <recommendedName>
        <fullName evidence="5">Peroxin-19</fullName>
    </recommendedName>
</protein>
<name>A0A9P8T855_9ASCO</name>
<feature type="compositionally biased region" description="Low complexity" evidence="2">
    <location>
        <begin position="107"/>
        <end position="126"/>
    </location>
</feature>